<gene>
    <name evidence="1" type="ORF">EDD27_9923</name>
</gene>
<evidence type="ECO:0000313" key="2">
    <source>
        <dbReference type="Proteomes" id="UP000284824"/>
    </source>
</evidence>
<evidence type="ECO:0000313" key="1">
    <source>
        <dbReference type="EMBL" id="RVX47005.1"/>
    </source>
</evidence>
<organism evidence="1 2">
    <name type="scientific">Nonomuraea polychroma</name>
    <dbReference type="NCBI Taxonomy" id="46176"/>
    <lineage>
        <taxon>Bacteria</taxon>
        <taxon>Bacillati</taxon>
        <taxon>Actinomycetota</taxon>
        <taxon>Actinomycetes</taxon>
        <taxon>Streptosporangiales</taxon>
        <taxon>Streptosporangiaceae</taxon>
        <taxon>Nonomuraea</taxon>
    </lineage>
</organism>
<keyword evidence="2" id="KW-1185">Reference proteome</keyword>
<dbReference type="EMBL" id="SAUN01000001">
    <property type="protein sequence ID" value="RVX47005.1"/>
    <property type="molecule type" value="Genomic_DNA"/>
</dbReference>
<protein>
    <submittedName>
        <fullName evidence="1">Uncharacterized protein</fullName>
    </submittedName>
</protein>
<name>A0A438MN26_9ACTN</name>
<sequence>MDHYCRLLDTAQWLEVGMSWTAIQSLAAPLSVADVAERLAGPEADIRMLDVREGPLYVPAVHIADCGSSIMLLDHVGEVVSWVPGLMDRLSEGARLWNVGWHVNGGNRLVYAVDGRVLVEVPALDRTAVYGAEPHALNHVLHLLPDPFTPLSKASAMAIIEMESGASLDLEWLEADQMAVILGHGE</sequence>
<accession>A0A438MN26</accession>
<proteinExistence type="predicted"/>
<reference evidence="1 2" key="1">
    <citation type="submission" date="2019-01" db="EMBL/GenBank/DDBJ databases">
        <title>Sequencing the genomes of 1000 actinobacteria strains.</title>
        <authorList>
            <person name="Klenk H.-P."/>
        </authorList>
    </citation>
    <scope>NUCLEOTIDE SEQUENCE [LARGE SCALE GENOMIC DNA]</scope>
    <source>
        <strain evidence="1 2">DSM 43925</strain>
    </source>
</reference>
<dbReference type="AlphaFoldDB" id="A0A438MN26"/>
<dbReference type="Proteomes" id="UP000284824">
    <property type="component" value="Unassembled WGS sequence"/>
</dbReference>
<comment type="caution">
    <text evidence="1">The sequence shown here is derived from an EMBL/GenBank/DDBJ whole genome shotgun (WGS) entry which is preliminary data.</text>
</comment>